<comment type="caution">
    <text evidence="6">The sequence shown here is derived from an EMBL/GenBank/DDBJ whole genome shotgun (WGS) entry which is preliminary data.</text>
</comment>
<dbReference type="GO" id="GO:0008237">
    <property type="term" value="F:metallopeptidase activity"/>
    <property type="evidence" value="ECO:0007669"/>
    <property type="project" value="UniProtKB-KW"/>
</dbReference>
<name>A0A4Y9EN30_9SPHN</name>
<dbReference type="InterPro" id="IPR050361">
    <property type="entry name" value="MPP/UQCRC_Complex"/>
</dbReference>
<evidence type="ECO:0000256" key="1">
    <source>
        <dbReference type="ARBA" id="ARBA00001947"/>
    </source>
</evidence>
<evidence type="ECO:0000259" key="5">
    <source>
        <dbReference type="Pfam" id="PF05193"/>
    </source>
</evidence>
<evidence type="ECO:0000256" key="2">
    <source>
        <dbReference type="ARBA" id="ARBA00007261"/>
    </source>
</evidence>
<dbReference type="InterPro" id="IPR011765">
    <property type="entry name" value="Pept_M16_N"/>
</dbReference>
<gene>
    <name evidence="6" type="ORF">EUV02_08545</name>
</gene>
<dbReference type="InterPro" id="IPR007863">
    <property type="entry name" value="Peptidase_M16_C"/>
</dbReference>
<evidence type="ECO:0000313" key="7">
    <source>
        <dbReference type="Proteomes" id="UP000297737"/>
    </source>
</evidence>
<dbReference type="Pfam" id="PF00675">
    <property type="entry name" value="Peptidase_M16"/>
    <property type="match status" value="1"/>
</dbReference>
<dbReference type="EMBL" id="SIHO01000002">
    <property type="protein sequence ID" value="TFU03233.1"/>
    <property type="molecule type" value="Genomic_DNA"/>
</dbReference>
<feature type="domain" description="Peptidase M16 C-terminal" evidence="5">
    <location>
        <begin position="167"/>
        <end position="337"/>
    </location>
</feature>
<feature type="domain" description="Peptidase M16 N-terminal" evidence="4">
    <location>
        <begin position="14"/>
        <end position="159"/>
    </location>
</feature>
<comment type="similarity">
    <text evidence="2">Belongs to the peptidase M16 family.</text>
</comment>
<dbReference type="SUPFAM" id="SSF63411">
    <property type="entry name" value="LuxS/MPP-like metallohydrolase"/>
    <property type="match status" value="2"/>
</dbReference>
<dbReference type="Pfam" id="PF05193">
    <property type="entry name" value="Peptidase_M16_C"/>
    <property type="match status" value="1"/>
</dbReference>
<dbReference type="Proteomes" id="UP000297737">
    <property type="component" value="Unassembled WGS sequence"/>
</dbReference>
<protein>
    <submittedName>
        <fullName evidence="6">Insulinase family protein</fullName>
    </submittedName>
</protein>
<reference evidence="6 7" key="1">
    <citation type="submission" date="2019-02" db="EMBL/GenBank/DDBJ databases">
        <title>Polymorphobacter sp. isolated from the lake at the Tibet of China.</title>
        <authorList>
            <person name="Li A."/>
        </authorList>
    </citation>
    <scope>NUCLEOTIDE SEQUENCE [LARGE SCALE GENOMIC DNA]</scope>
    <source>
        <strain evidence="6 7">DJ1R-1</strain>
    </source>
</reference>
<dbReference type="PANTHER" id="PTHR11851">
    <property type="entry name" value="METALLOPROTEASE"/>
    <property type="match status" value="1"/>
</dbReference>
<dbReference type="Gene3D" id="3.30.830.10">
    <property type="entry name" value="Metalloenzyme, LuxS/M16 peptidase-like"/>
    <property type="match status" value="2"/>
</dbReference>
<keyword evidence="3" id="KW-0482">Metalloprotease</keyword>
<dbReference type="PANTHER" id="PTHR11851:SF49">
    <property type="entry name" value="MITOCHONDRIAL-PROCESSING PEPTIDASE SUBUNIT ALPHA"/>
    <property type="match status" value="1"/>
</dbReference>
<dbReference type="InterPro" id="IPR011249">
    <property type="entry name" value="Metalloenz_LuxS/M16"/>
</dbReference>
<dbReference type="GO" id="GO:0046872">
    <property type="term" value="F:metal ion binding"/>
    <property type="evidence" value="ECO:0007669"/>
    <property type="project" value="InterPro"/>
</dbReference>
<evidence type="ECO:0000259" key="4">
    <source>
        <dbReference type="Pfam" id="PF00675"/>
    </source>
</evidence>
<accession>A0A4Y9EN30</accession>
<sequence>MSTRLTTLPNGLRIVSTTMSMVETVAVGLHVDTGSRHETAQVNGIAHLFEHMAFKGTATRSARAIAEAVEDVGGSLNAYTARDMTVFHARLLAEDLALGIDLIADLVRAPAFDEAELERERQVVLQELGEARDTPDDIVFDHLQEAAFPDQPLGRSILGSEDSIAGLDAAMLRDWLATHYLAGSCVISAAGKVDHDALVALVAARFGDLPAGTRPLAVPGRFAGDVRHDARKFEQAHLTLGYLAPGHDDADHDAALLFATAAGGGMSSRLFQELREARGLAYSIYASTTPYAETGLFSVYLATAKRDAARAIALSETVLAQCAAGLEPAELSRARAQVRAGLLMALEGPAGQAEYLARQLLLRGRIVPPAEVIARLDACDVDMVRAAGARLLAGPVARASVGAAAPRVRKAA</sequence>
<dbReference type="OrthoDB" id="9811314at2"/>
<keyword evidence="7" id="KW-1185">Reference proteome</keyword>
<proteinExistence type="inferred from homology"/>
<comment type="cofactor">
    <cofactor evidence="1">
        <name>Zn(2+)</name>
        <dbReference type="ChEBI" id="CHEBI:29105"/>
    </cofactor>
</comment>
<evidence type="ECO:0000256" key="3">
    <source>
        <dbReference type="ARBA" id="ARBA00023049"/>
    </source>
</evidence>
<keyword evidence="3" id="KW-0645">Protease</keyword>
<organism evidence="6 7">
    <name type="scientific">Glacieibacterium arshaanense</name>
    <dbReference type="NCBI Taxonomy" id="2511025"/>
    <lineage>
        <taxon>Bacteria</taxon>
        <taxon>Pseudomonadati</taxon>
        <taxon>Pseudomonadota</taxon>
        <taxon>Alphaproteobacteria</taxon>
        <taxon>Sphingomonadales</taxon>
        <taxon>Sphingosinicellaceae</taxon>
        <taxon>Glacieibacterium</taxon>
    </lineage>
</organism>
<evidence type="ECO:0000313" key="6">
    <source>
        <dbReference type="EMBL" id="TFU03233.1"/>
    </source>
</evidence>
<dbReference type="AlphaFoldDB" id="A0A4Y9EN30"/>
<keyword evidence="3" id="KW-0378">Hydrolase</keyword>
<dbReference type="FunFam" id="3.30.830.10:FF:000008">
    <property type="entry name" value="Mitochondrial-processing peptidase subunit beta"/>
    <property type="match status" value="1"/>
</dbReference>
<dbReference type="RefSeq" id="WP_135245825.1">
    <property type="nucleotide sequence ID" value="NZ_SIHO01000002.1"/>
</dbReference>